<dbReference type="HAMAP" id="MF_01398">
    <property type="entry name" value="ATP_synth_b_bprime"/>
    <property type="match status" value="1"/>
</dbReference>
<proteinExistence type="inferred from homology"/>
<evidence type="ECO:0000256" key="5">
    <source>
        <dbReference type="ARBA" id="ARBA00022692"/>
    </source>
</evidence>
<dbReference type="Pfam" id="PF00430">
    <property type="entry name" value="ATP-synt_B"/>
    <property type="match status" value="1"/>
</dbReference>
<dbReference type="PANTHER" id="PTHR33445">
    <property type="entry name" value="ATP SYNTHASE SUBUNIT B', CHLOROPLASTIC"/>
    <property type="match status" value="1"/>
</dbReference>
<evidence type="ECO:0000256" key="7">
    <source>
        <dbReference type="ARBA" id="ARBA00022989"/>
    </source>
</evidence>
<dbReference type="GO" id="GO:0046933">
    <property type="term" value="F:proton-transporting ATP synthase activity, rotational mechanism"/>
    <property type="evidence" value="ECO:0007669"/>
    <property type="project" value="UniProtKB-UniRule"/>
</dbReference>
<gene>
    <name evidence="13" type="primary">atpF</name>
    <name evidence="16" type="ORF">NPRO_23810</name>
</gene>
<evidence type="ECO:0000256" key="12">
    <source>
        <dbReference type="ARBA" id="ARBA00037847"/>
    </source>
</evidence>
<evidence type="ECO:0000256" key="10">
    <source>
        <dbReference type="ARBA" id="ARBA00023310"/>
    </source>
</evidence>
<evidence type="ECO:0000313" key="17">
    <source>
        <dbReference type="Proteomes" id="UP000662873"/>
    </source>
</evidence>
<comment type="subunit">
    <text evidence="13">F-type ATPases have 2 components, F(1) - the catalytic core - and F(0) - the membrane proton channel. F(1) has five subunits: alpha(3), beta(3), gamma(1), delta(1), epsilon(1). F(0) has three main subunits: a(1), b(2) and c(10-14). The alpha and beta chains form an alternating ring which encloses part of the gamma chain. F(1) is attached to F(0) by a central stalk formed by the gamma and epsilon chains, while a peripheral stalk is formed by the delta and b chains.</text>
</comment>
<dbReference type="KEGG" id="npy:NPRO_23810"/>
<evidence type="ECO:0000256" key="9">
    <source>
        <dbReference type="ARBA" id="ARBA00023136"/>
    </source>
</evidence>
<keyword evidence="9 13" id="KW-0472">Membrane</keyword>
<dbReference type="GO" id="GO:0046961">
    <property type="term" value="F:proton-transporting ATPase activity, rotational mechanism"/>
    <property type="evidence" value="ECO:0007669"/>
    <property type="project" value="TreeGrafter"/>
</dbReference>
<dbReference type="AlphaFoldDB" id="A0A809S6M4"/>
<dbReference type="InterPro" id="IPR050059">
    <property type="entry name" value="ATP_synthase_B_chain"/>
</dbReference>
<comment type="function">
    <text evidence="11 13">F(1)F(0) ATP synthase produces ATP from ADP in the presence of a proton or sodium gradient. F-type ATPases consist of two structural domains, F(1) containing the extramembraneous catalytic core and F(0) containing the membrane proton channel, linked together by a central stalk and a peripheral stalk. During catalysis, ATP synthesis in the catalytic domain of F(1) is coupled via a rotary mechanism of the central stalk subunits to proton translocation.</text>
</comment>
<keyword evidence="5 13" id="KW-0812">Transmembrane</keyword>
<dbReference type="CDD" id="cd06503">
    <property type="entry name" value="ATP-synt_Fo_b"/>
    <property type="match status" value="1"/>
</dbReference>
<dbReference type="InterPro" id="IPR027267">
    <property type="entry name" value="AH/BAR_dom_sf"/>
</dbReference>
<evidence type="ECO:0000313" key="16">
    <source>
        <dbReference type="EMBL" id="BBO24786.1"/>
    </source>
</evidence>
<keyword evidence="3 13" id="KW-1003">Cell membrane</keyword>
<accession>A0A809S6M4</accession>
<keyword evidence="10 13" id="KW-0066">ATP synthesis</keyword>
<dbReference type="GO" id="GO:0005886">
    <property type="term" value="C:plasma membrane"/>
    <property type="evidence" value="ECO:0007669"/>
    <property type="project" value="UniProtKB-SubCell"/>
</dbReference>
<evidence type="ECO:0000256" key="15">
    <source>
        <dbReference type="SAM" id="Coils"/>
    </source>
</evidence>
<protein>
    <recommendedName>
        <fullName evidence="13">ATP synthase subunit b</fullName>
    </recommendedName>
    <alternativeName>
        <fullName evidence="13">ATP synthase F(0) sector subunit b</fullName>
    </alternativeName>
    <alternativeName>
        <fullName evidence="13">ATPase subunit I</fullName>
    </alternativeName>
    <alternativeName>
        <fullName evidence="13">F-type ATPase subunit b</fullName>
        <shortName evidence="13">F-ATPase subunit b</shortName>
    </alternativeName>
</protein>
<evidence type="ECO:0000256" key="2">
    <source>
        <dbReference type="ARBA" id="ARBA00022448"/>
    </source>
</evidence>
<dbReference type="NCBIfam" id="TIGR01144">
    <property type="entry name" value="ATP_synt_b"/>
    <property type="match status" value="1"/>
</dbReference>
<feature type="coiled-coil region" evidence="15">
    <location>
        <begin position="72"/>
        <end position="157"/>
    </location>
</feature>
<comment type="subcellular location">
    <subcellularLocation>
        <location evidence="13">Cell membrane</location>
        <topology evidence="13">Single-pass membrane protein</topology>
    </subcellularLocation>
    <subcellularLocation>
        <location evidence="12">Endomembrane system</location>
        <topology evidence="12">Single-pass membrane protein</topology>
    </subcellularLocation>
</comment>
<sequence length="202" mass="22553">MAEQATEPTGSGNKWLGLIVGVALVLLGSTVFKDLQVPIPGLDLNLGKSAAMAGITILLFPLIRMFYTDPLKNAINERNSQLEETFTEAEELRQRMDEMRGEYEQRLSAAEAAAREQIQAQIREAQALRDQLRAEAVQQAEQLKAKALADIEQEKQRILNDLRVHVVNLTLQATEKLVGESVDNERSRKLIDEFIEQVEVAG</sequence>
<keyword evidence="15" id="KW-0175">Coiled coil</keyword>
<name>A0A809S6M4_9BACT</name>
<dbReference type="EMBL" id="AP021858">
    <property type="protein sequence ID" value="BBO24786.1"/>
    <property type="molecule type" value="Genomic_DNA"/>
</dbReference>
<evidence type="ECO:0000256" key="14">
    <source>
        <dbReference type="RuleBase" id="RU003848"/>
    </source>
</evidence>
<feature type="transmembrane region" description="Helical" evidence="13">
    <location>
        <begin position="44"/>
        <end position="67"/>
    </location>
</feature>
<dbReference type="SUPFAM" id="SSF103657">
    <property type="entry name" value="BAR/IMD domain-like"/>
    <property type="match status" value="1"/>
</dbReference>
<evidence type="ECO:0000256" key="4">
    <source>
        <dbReference type="ARBA" id="ARBA00022547"/>
    </source>
</evidence>
<dbReference type="GO" id="GO:0012505">
    <property type="term" value="C:endomembrane system"/>
    <property type="evidence" value="ECO:0007669"/>
    <property type="project" value="UniProtKB-SubCell"/>
</dbReference>
<evidence type="ECO:0000256" key="6">
    <source>
        <dbReference type="ARBA" id="ARBA00022781"/>
    </source>
</evidence>
<reference evidence="16" key="1">
    <citation type="journal article" name="DNA Res.">
        <title>The physiological potential of anammox bacteria as revealed by their core genome structure.</title>
        <authorList>
            <person name="Okubo T."/>
            <person name="Toyoda A."/>
            <person name="Fukuhara K."/>
            <person name="Uchiyama I."/>
            <person name="Harigaya Y."/>
            <person name="Kuroiwa M."/>
            <person name="Suzuki T."/>
            <person name="Murakami Y."/>
            <person name="Suwa Y."/>
            <person name="Takami H."/>
        </authorList>
    </citation>
    <scope>NUCLEOTIDE SEQUENCE</scope>
    <source>
        <strain evidence="16">317325-2</strain>
    </source>
</reference>
<comment type="similarity">
    <text evidence="1 13 14">Belongs to the ATPase B chain family.</text>
</comment>
<evidence type="ECO:0000256" key="13">
    <source>
        <dbReference type="HAMAP-Rule" id="MF_01398"/>
    </source>
</evidence>
<dbReference type="InterPro" id="IPR002146">
    <property type="entry name" value="ATP_synth_b/b'su_bac/chlpt"/>
</dbReference>
<dbReference type="InterPro" id="IPR005864">
    <property type="entry name" value="ATP_synth_F0_bsu_bac"/>
</dbReference>
<organism evidence="16 17">
    <name type="scientific">Candidatus Nitrosymbiomonas proteolyticus</name>
    <dbReference type="NCBI Taxonomy" id="2608984"/>
    <lineage>
        <taxon>Bacteria</taxon>
        <taxon>Bacillati</taxon>
        <taxon>Armatimonadota</taxon>
        <taxon>Armatimonadota incertae sedis</taxon>
        <taxon>Candidatus Nitrosymbiomonas</taxon>
    </lineage>
</organism>
<evidence type="ECO:0000256" key="11">
    <source>
        <dbReference type="ARBA" id="ARBA00025198"/>
    </source>
</evidence>
<keyword evidence="2 13" id="KW-0813">Transport</keyword>
<evidence type="ECO:0000256" key="1">
    <source>
        <dbReference type="ARBA" id="ARBA00005513"/>
    </source>
</evidence>
<feature type="transmembrane region" description="Helical" evidence="13">
    <location>
        <begin position="15"/>
        <end position="32"/>
    </location>
</feature>
<keyword evidence="6 13" id="KW-0375">Hydrogen ion transport</keyword>
<comment type="function">
    <text evidence="13">Component of the F(0) channel, it forms part of the peripheral stalk, linking F(1) to F(0).</text>
</comment>
<evidence type="ECO:0000256" key="3">
    <source>
        <dbReference type="ARBA" id="ARBA00022475"/>
    </source>
</evidence>
<dbReference type="GO" id="GO:0045259">
    <property type="term" value="C:proton-transporting ATP synthase complex"/>
    <property type="evidence" value="ECO:0007669"/>
    <property type="project" value="UniProtKB-KW"/>
</dbReference>
<dbReference type="PANTHER" id="PTHR33445:SF1">
    <property type="entry name" value="ATP SYNTHASE SUBUNIT B"/>
    <property type="match status" value="1"/>
</dbReference>
<keyword evidence="8 13" id="KW-0406">Ion transport</keyword>
<keyword evidence="7 13" id="KW-1133">Transmembrane helix</keyword>
<comment type="caution">
    <text evidence="13">Lacks conserved residue(s) required for the propagation of feature annotation.</text>
</comment>
<dbReference type="Proteomes" id="UP000662873">
    <property type="component" value="Chromosome"/>
</dbReference>
<keyword evidence="4 13" id="KW-0138">CF(0)</keyword>
<evidence type="ECO:0000256" key="8">
    <source>
        <dbReference type="ARBA" id="ARBA00023065"/>
    </source>
</evidence>